<keyword evidence="6 9" id="KW-1133">Transmembrane helix</keyword>
<dbReference type="GO" id="GO:0005886">
    <property type="term" value="C:plasma membrane"/>
    <property type="evidence" value="ECO:0007669"/>
    <property type="project" value="UniProtKB-SubCell"/>
</dbReference>
<dbReference type="Pfam" id="PF01618">
    <property type="entry name" value="MotA_ExbB"/>
    <property type="match status" value="1"/>
</dbReference>
<evidence type="ECO:0000256" key="1">
    <source>
        <dbReference type="ARBA" id="ARBA00004651"/>
    </source>
</evidence>
<gene>
    <name evidence="11" type="ORF">AWT59_1209</name>
</gene>
<proteinExistence type="inferred from homology"/>
<evidence type="ECO:0000256" key="9">
    <source>
        <dbReference type="SAM" id="Phobius"/>
    </source>
</evidence>
<evidence type="ECO:0000259" key="10">
    <source>
        <dbReference type="Pfam" id="PF01618"/>
    </source>
</evidence>
<dbReference type="AlphaFoldDB" id="A0A139BUP7"/>
<dbReference type="PANTHER" id="PTHR30625">
    <property type="entry name" value="PROTEIN TOLQ"/>
    <property type="match status" value="1"/>
</dbReference>
<evidence type="ECO:0000256" key="3">
    <source>
        <dbReference type="ARBA" id="ARBA00022475"/>
    </source>
</evidence>
<dbReference type="InterPro" id="IPR050790">
    <property type="entry name" value="ExbB/TolQ_transport"/>
</dbReference>
<comment type="similarity">
    <text evidence="8">Belongs to the exbB/tolQ family.</text>
</comment>
<accession>A0A139BUP7</accession>
<feature type="transmembrane region" description="Helical" evidence="9">
    <location>
        <begin position="114"/>
        <end position="136"/>
    </location>
</feature>
<dbReference type="EMBL" id="LSLI01000022">
    <property type="protein sequence ID" value="KXS32682.1"/>
    <property type="molecule type" value="Genomic_DNA"/>
</dbReference>
<evidence type="ECO:0000313" key="12">
    <source>
        <dbReference type="Proteomes" id="UP000070578"/>
    </source>
</evidence>
<protein>
    <submittedName>
        <fullName evidence="11">Flagellar motor protein MotA</fullName>
    </submittedName>
</protein>
<keyword evidence="11" id="KW-0282">Flagellum</keyword>
<feature type="domain" description="MotA/TolQ/ExbB proton channel" evidence="10">
    <location>
        <begin position="98"/>
        <end position="193"/>
    </location>
</feature>
<sequence length="223" mass="24870">MQEISEAIQAMKFGGATIYPLLILAILALVIIIDKLYLYRRFVRLPKSLFSLIETYNFSWQNLEQELAALPPENYYARFFRIVQGNLDKPVWWLESRAADEAQLIEEGMGRGMWVLETIVTGAPLLGLLGTITGMMHAFNLIGGTGLVDPSGVTGGVAQALIATAFGIFIAVFALFGFNFFSRRQVQVLEEMERLGTRMIDNIRLNQQHPPGAVASQPSMEKQ</sequence>
<feature type="transmembrane region" description="Helical" evidence="9">
    <location>
        <begin position="156"/>
        <end position="181"/>
    </location>
</feature>
<dbReference type="GO" id="GO:0017038">
    <property type="term" value="P:protein import"/>
    <property type="evidence" value="ECO:0007669"/>
    <property type="project" value="TreeGrafter"/>
</dbReference>
<reference evidence="11 12" key="1">
    <citation type="submission" date="2016-02" db="EMBL/GenBank/DDBJ databases">
        <authorList>
            <person name="Wen L."/>
            <person name="He K."/>
            <person name="Yang H."/>
        </authorList>
    </citation>
    <scope>NUCLEOTIDE SEQUENCE [LARGE SCALE GENOMIC DNA]</scope>
    <source>
        <strain evidence="11">ShG14-8</strain>
    </source>
</reference>
<feature type="transmembrane region" description="Helical" evidence="9">
    <location>
        <begin position="18"/>
        <end position="38"/>
    </location>
</feature>
<keyword evidence="5 8" id="KW-0653">Protein transport</keyword>
<keyword evidence="4 9" id="KW-0812">Transmembrane</keyword>
<evidence type="ECO:0000256" key="5">
    <source>
        <dbReference type="ARBA" id="ARBA00022927"/>
    </source>
</evidence>
<dbReference type="PATRIC" id="fig|1796491.3.peg.1321"/>
<keyword evidence="7 9" id="KW-0472">Membrane</keyword>
<name>A0A139BUP7_9PROT</name>
<reference evidence="11 12" key="2">
    <citation type="submission" date="2016-03" db="EMBL/GenBank/DDBJ databases">
        <title>New uncultured bacterium of the family Gallionellaceae from acid mine drainage: description and reconstruction of genome based on metagenomic analysis of microbial community.</title>
        <authorList>
            <person name="Kadnikov V."/>
            <person name="Ivasenko D."/>
            <person name="Beletsky A."/>
            <person name="Mardanov A."/>
            <person name="Danilova E."/>
            <person name="Pimenov N."/>
            <person name="Karnachuk O."/>
            <person name="Ravin N."/>
        </authorList>
    </citation>
    <scope>NUCLEOTIDE SEQUENCE [LARGE SCALE GENOMIC DNA]</scope>
    <source>
        <strain evidence="11">ShG14-8</strain>
    </source>
</reference>
<evidence type="ECO:0000256" key="2">
    <source>
        <dbReference type="ARBA" id="ARBA00022448"/>
    </source>
</evidence>
<dbReference type="InterPro" id="IPR002898">
    <property type="entry name" value="MotA_ExbB_proton_chnl"/>
</dbReference>
<keyword evidence="2 8" id="KW-0813">Transport</keyword>
<evidence type="ECO:0000256" key="4">
    <source>
        <dbReference type="ARBA" id="ARBA00022692"/>
    </source>
</evidence>
<keyword evidence="3" id="KW-1003">Cell membrane</keyword>
<organism evidence="11 12">
    <name type="scientific">Candidatus Gallionella acididurans</name>
    <dbReference type="NCBI Taxonomy" id="1796491"/>
    <lineage>
        <taxon>Bacteria</taxon>
        <taxon>Pseudomonadati</taxon>
        <taxon>Pseudomonadota</taxon>
        <taxon>Betaproteobacteria</taxon>
        <taxon>Nitrosomonadales</taxon>
        <taxon>Gallionellaceae</taxon>
        <taxon>Gallionella</taxon>
    </lineage>
</organism>
<evidence type="ECO:0000313" key="11">
    <source>
        <dbReference type="EMBL" id="KXS32682.1"/>
    </source>
</evidence>
<evidence type="ECO:0000256" key="7">
    <source>
        <dbReference type="ARBA" id="ARBA00023136"/>
    </source>
</evidence>
<comment type="subcellular location">
    <subcellularLocation>
        <location evidence="1">Cell membrane</location>
        <topology evidence="1">Multi-pass membrane protein</topology>
    </subcellularLocation>
    <subcellularLocation>
        <location evidence="8">Membrane</location>
        <topology evidence="8">Multi-pass membrane protein</topology>
    </subcellularLocation>
</comment>
<dbReference type="Proteomes" id="UP000070578">
    <property type="component" value="Unassembled WGS sequence"/>
</dbReference>
<evidence type="ECO:0000256" key="6">
    <source>
        <dbReference type="ARBA" id="ARBA00022989"/>
    </source>
</evidence>
<keyword evidence="11" id="KW-0969">Cilium</keyword>
<keyword evidence="11" id="KW-0966">Cell projection</keyword>
<dbReference type="PANTHER" id="PTHR30625:SF15">
    <property type="entry name" value="BIOPOLYMER TRANSPORT PROTEIN EXBB"/>
    <property type="match status" value="1"/>
</dbReference>
<evidence type="ECO:0000256" key="8">
    <source>
        <dbReference type="RuleBase" id="RU004057"/>
    </source>
</evidence>
<comment type="caution">
    <text evidence="11">The sequence shown here is derived from an EMBL/GenBank/DDBJ whole genome shotgun (WGS) entry which is preliminary data.</text>
</comment>